<feature type="transmembrane region" description="Helical" evidence="1">
    <location>
        <begin position="20"/>
        <end position="39"/>
    </location>
</feature>
<keyword evidence="3" id="KW-1185">Reference proteome</keyword>
<feature type="transmembrane region" description="Helical" evidence="1">
    <location>
        <begin position="226"/>
        <end position="247"/>
    </location>
</feature>
<keyword evidence="1" id="KW-0472">Membrane</keyword>
<dbReference type="Proteomes" id="UP000306509">
    <property type="component" value="Unassembled WGS sequence"/>
</dbReference>
<gene>
    <name evidence="2" type="ORF">DSM106044_02487</name>
</gene>
<evidence type="ECO:0000313" key="2">
    <source>
        <dbReference type="EMBL" id="TLD00655.1"/>
    </source>
</evidence>
<dbReference type="EMBL" id="QGQD01000051">
    <property type="protein sequence ID" value="TLD00655.1"/>
    <property type="molecule type" value="Genomic_DNA"/>
</dbReference>
<dbReference type="PANTHER" id="PTHR36832">
    <property type="entry name" value="SLR1174 PROTEIN-RELATED"/>
    <property type="match status" value="1"/>
</dbReference>
<feature type="transmembrane region" description="Helical" evidence="1">
    <location>
        <begin position="180"/>
        <end position="206"/>
    </location>
</feature>
<reference evidence="2 3" key="1">
    <citation type="journal article" date="2019" name="Anaerobe">
        <title>Detection of Robinsoniella peoriensis in multiple bone samples of a trauma patient.</title>
        <authorList>
            <person name="Schrottner P."/>
            <person name="Hartwich K."/>
            <person name="Bunk B."/>
            <person name="Schober I."/>
            <person name="Helbig S."/>
            <person name="Rudolph W.W."/>
            <person name="Gunzer F."/>
        </authorList>
    </citation>
    <scope>NUCLEOTIDE SEQUENCE [LARGE SCALE GENOMIC DNA]</scope>
    <source>
        <strain evidence="2 3">DSM 106044</strain>
    </source>
</reference>
<dbReference type="STRING" id="180332.GCA_000797495_05029"/>
<keyword evidence="1" id="KW-0812">Transmembrane</keyword>
<feature type="transmembrane region" description="Helical" evidence="1">
    <location>
        <begin position="46"/>
        <end position="64"/>
    </location>
</feature>
<evidence type="ECO:0000313" key="3">
    <source>
        <dbReference type="Proteomes" id="UP000306509"/>
    </source>
</evidence>
<dbReference type="InterPro" id="IPR010390">
    <property type="entry name" value="ABC-2_transporter-like"/>
</dbReference>
<accession>A0A4U8Q6Y1</accession>
<dbReference type="AlphaFoldDB" id="A0A4U8Q6Y1"/>
<evidence type="ECO:0000256" key="1">
    <source>
        <dbReference type="SAM" id="Phobius"/>
    </source>
</evidence>
<organism evidence="2 3">
    <name type="scientific">Robinsoniella peoriensis</name>
    <dbReference type="NCBI Taxonomy" id="180332"/>
    <lineage>
        <taxon>Bacteria</taxon>
        <taxon>Bacillati</taxon>
        <taxon>Bacillota</taxon>
        <taxon>Clostridia</taxon>
        <taxon>Lachnospirales</taxon>
        <taxon>Lachnospiraceae</taxon>
        <taxon>Robinsoniella</taxon>
    </lineage>
</organism>
<feature type="transmembrane region" description="Helical" evidence="1">
    <location>
        <begin position="138"/>
        <end position="160"/>
    </location>
</feature>
<protein>
    <submittedName>
        <fullName evidence="2">ABC-type uncharacterized transport system, permease component</fullName>
    </submittedName>
</protein>
<sequence length="260" mass="29632">MEVTKIYLKQQLIWRADTVFQLIIMVTKILFAYLLWGAIFGKQQEVAGFTFHAMLSYYIVSSFLSQIDTSGEIGQDISDRIRNGTFSSYMILPMGTLRYYIARQIGTTVFYGGCILGALALWMMVFPIGFVFTGNWEMIFAALVLVIIGMLFMVQLNYFLGILTFRFQEISTFLMIKDNLVALVTGTLIPLALLPESVTMVMKIFPFYYVTYLPSMVLIGKCQDEVLTGMVVLAIWSLFFAVLNQVFFGRYRIKYDGVGI</sequence>
<keyword evidence="1" id="KW-1133">Transmembrane helix</keyword>
<proteinExistence type="predicted"/>
<feature type="transmembrane region" description="Helical" evidence="1">
    <location>
        <begin position="108"/>
        <end position="132"/>
    </location>
</feature>
<dbReference type="Pfam" id="PF06182">
    <property type="entry name" value="ABC2_membrane_6"/>
    <property type="match status" value="1"/>
</dbReference>
<name>A0A4U8Q6Y1_9FIRM</name>
<comment type="caution">
    <text evidence="2">The sequence shown here is derived from an EMBL/GenBank/DDBJ whole genome shotgun (WGS) entry which is preliminary data.</text>
</comment>
<dbReference type="PANTHER" id="PTHR36832:SF1">
    <property type="entry name" value="SLR1174 PROTEIN"/>
    <property type="match status" value="1"/>
</dbReference>